<keyword evidence="2" id="KW-1185">Reference proteome</keyword>
<gene>
    <name evidence="1" type="ORF">GGI18_003853</name>
</gene>
<evidence type="ECO:0000313" key="1">
    <source>
        <dbReference type="EMBL" id="KAJ2780107.1"/>
    </source>
</evidence>
<sequence length="795" mass="82531">REMEEKSQALIDQQYIATCNSFDRDLKALASSIKETESAIACVRSASLPPIPLNAAIQSQAAIGDGSGPLAIDDTDLWNRIADVLLEALHVSHDELRISQKSVAKQQSGHIKTETKREEISRILSSAASALSSPHAALDGGLNPQQRDSLRRLKGNCALIGTRATEAEQALQSETNRIESETTNLRPSLRAPTSGSFQKTLLQCSHVSHENNKALDGLFRLLDSLETGVSAKLSSRRERKATLPPAPASSSTVASAGLPLRTAAAGVPWSPDALPLNTSSFGRRNGGFGLSAEDLVVHDGSADATPAALGHPRQSILSNKASAIGSNPNFPHTRVRELVPRSSKVNRKASLVPDSESAPLGQEIGDGASLASLSVFSGAAAYIQAREQRLLVKNRLASSDRTALLIHSPDLTASRAYKLGSLYSSIVAEPAPMPNLERYVQAFGKLKLEEPAITPVSEPEEQQIQSTPTLANAVPPAESTSPLGPEAVKWRCSICDLLSADSAVTCCVCDAPRPGTLPARSAPPPATFSGFKPSGGLSIAGLAPASGPPASSASAPTATSMMPFSSFVPPAGASAATALSGFKPSGGLLLTQLPTSSSGPGPSFGATAKQAPLFNAFVPPSGMASFAPGTGTAAQINSPVAAGGEGEKWTCHLCELKNAPRDTVCAICEEPRPDQGVSAPAFDPADPNAGDSSSEAEIDSLDDSHSVPSDGEESEDSGSEDGHGYSGDEGDYSDDSIDVAERDLASDGESERDLASDEESEHDLASNEELDRDLDVPKSDLDASSAHIPGFGASA</sequence>
<reference evidence="1" key="1">
    <citation type="submission" date="2022-07" db="EMBL/GenBank/DDBJ databases">
        <title>Phylogenomic reconstructions and comparative analyses of Kickxellomycotina fungi.</title>
        <authorList>
            <person name="Reynolds N.K."/>
            <person name="Stajich J.E."/>
            <person name="Barry K."/>
            <person name="Grigoriev I.V."/>
            <person name="Crous P."/>
            <person name="Smith M.E."/>
        </authorList>
    </citation>
    <scope>NUCLEOTIDE SEQUENCE</scope>
    <source>
        <strain evidence="1">BCRC 34191</strain>
    </source>
</reference>
<protein>
    <submittedName>
        <fullName evidence="1">Uncharacterized protein</fullName>
    </submittedName>
</protein>
<feature type="non-terminal residue" evidence="1">
    <location>
        <position position="795"/>
    </location>
</feature>
<name>A0ACC1KAL2_9FUNG</name>
<organism evidence="1 2">
    <name type="scientific">Coemansia linderi</name>
    <dbReference type="NCBI Taxonomy" id="2663919"/>
    <lineage>
        <taxon>Eukaryota</taxon>
        <taxon>Fungi</taxon>
        <taxon>Fungi incertae sedis</taxon>
        <taxon>Zoopagomycota</taxon>
        <taxon>Kickxellomycotina</taxon>
        <taxon>Kickxellomycetes</taxon>
        <taxon>Kickxellales</taxon>
        <taxon>Kickxellaceae</taxon>
        <taxon>Coemansia</taxon>
    </lineage>
</organism>
<dbReference type="Proteomes" id="UP001140066">
    <property type="component" value="Unassembled WGS sequence"/>
</dbReference>
<dbReference type="EMBL" id="JANBUK010001518">
    <property type="protein sequence ID" value="KAJ2780107.1"/>
    <property type="molecule type" value="Genomic_DNA"/>
</dbReference>
<evidence type="ECO:0000313" key="2">
    <source>
        <dbReference type="Proteomes" id="UP001140066"/>
    </source>
</evidence>
<feature type="non-terminal residue" evidence="1">
    <location>
        <position position="1"/>
    </location>
</feature>
<comment type="caution">
    <text evidence="1">The sequence shown here is derived from an EMBL/GenBank/DDBJ whole genome shotgun (WGS) entry which is preliminary data.</text>
</comment>
<accession>A0ACC1KAL2</accession>
<proteinExistence type="predicted"/>